<dbReference type="InterPro" id="IPR000792">
    <property type="entry name" value="Tscrpt_reg_LuxR_C"/>
</dbReference>
<dbReference type="PANTHER" id="PTHR43214:SF43">
    <property type="entry name" value="TWO-COMPONENT RESPONSE REGULATOR"/>
    <property type="match status" value="1"/>
</dbReference>
<dbReference type="InterPro" id="IPR001789">
    <property type="entry name" value="Sig_transdc_resp-reg_receiver"/>
</dbReference>
<dbReference type="SMART" id="SM00421">
    <property type="entry name" value="HTH_LUXR"/>
    <property type="match status" value="1"/>
</dbReference>
<dbReference type="InterPro" id="IPR016032">
    <property type="entry name" value="Sig_transdc_resp-reg_C-effctor"/>
</dbReference>
<dbReference type="PROSITE" id="PS50110">
    <property type="entry name" value="RESPONSE_REGULATORY"/>
    <property type="match status" value="1"/>
</dbReference>
<organism evidence="6 7">
    <name type="scientific">Glaesserella parasuis</name>
    <name type="common">Haemophilus parasuis</name>
    <dbReference type="NCBI Taxonomy" id="738"/>
    <lineage>
        <taxon>Bacteria</taxon>
        <taxon>Pseudomonadati</taxon>
        <taxon>Pseudomonadota</taxon>
        <taxon>Gammaproteobacteria</taxon>
        <taxon>Pasteurellales</taxon>
        <taxon>Pasteurellaceae</taxon>
        <taxon>Glaesserella</taxon>
    </lineage>
</organism>
<dbReference type="PRINTS" id="PR00038">
    <property type="entry name" value="HTHLUXR"/>
</dbReference>
<dbReference type="RefSeq" id="WP_176443464.1">
    <property type="nucleotide sequence ID" value="NZ_CP041334.1"/>
</dbReference>
<keyword evidence="2" id="KW-0238">DNA-binding</keyword>
<dbReference type="AlphaFoldDB" id="A0A859IE67"/>
<dbReference type="Pfam" id="PF00072">
    <property type="entry name" value="Response_reg"/>
    <property type="match status" value="1"/>
</dbReference>
<gene>
    <name evidence="6" type="ORF">FLK62_02810</name>
</gene>
<proteinExistence type="predicted"/>
<sequence length="142" mass="15899">MIHVVLIDDHVIVRSGFSQLLSLESDVTVIGEFSSAKEARQHLPYLKPHVCIIDISMPELTTKLVSSKQSNPVGQLTKREREICELLILGFEPKEIGEKLNLSFKTVHVHRSNAINKLNVKNNVELANLLNSQLKDPIPNSV</sequence>
<feature type="domain" description="Response regulatory" evidence="5">
    <location>
        <begin position="3"/>
        <end position="142"/>
    </location>
</feature>
<dbReference type="PANTHER" id="PTHR43214">
    <property type="entry name" value="TWO-COMPONENT RESPONSE REGULATOR"/>
    <property type="match status" value="1"/>
</dbReference>
<dbReference type="SUPFAM" id="SSF46894">
    <property type="entry name" value="C-terminal effector domain of the bipartite response regulators"/>
    <property type="match status" value="1"/>
</dbReference>
<evidence type="ECO:0000259" key="5">
    <source>
        <dbReference type="PROSITE" id="PS50110"/>
    </source>
</evidence>
<dbReference type="CDD" id="cd06170">
    <property type="entry name" value="LuxR_C_like"/>
    <property type="match status" value="1"/>
</dbReference>
<dbReference type="EMBL" id="CP041334">
    <property type="protein sequence ID" value="QKY72278.1"/>
    <property type="molecule type" value="Genomic_DNA"/>
</dbReference>
<evidence type="ECO:0000256" key="2">
    <source>
        <dbReference type="ARBA" id="ARBA00023125"/>
    </source>
</evidence>
<evidence type="ECO:0000313" key="6">
    <source>
        <dbReference type="EMBL" id="QKY72278.1"/>
    </source>
</evidence>
<name>A0A859IE67_GLAPU</name>
<dbReference type="Gene3D" id="3.40.50.2300">
    <property type="match status" value="1"/>
</dbReference>
<feature type="domain" description="HTH luxR-type" evidence="4">
    <location>
        <begin position="69"/>
        <end position="134"/>
    </location>
</feature>
<keyword evidence="1 3" id="KW-0597">Phosphoprotein</keyword>
<dbReference type="InterPro" id="IPR058245">
    <property type="entry name" value="NreC/VraR/RcsB-like_REC"/>
</dbReference>
<dbReference type="GO" id="GO:0006355">
    <property type="term" value="P:regulation of DNA-templated transcription"/>
    <property type="evidence" value="ECO:0007669"/>
    <property type="project" value="InterPro"/>
</dbReference>
<dbReference type="InterPro" id="IPR036388">
    <property type="entry name" value="WH-like_DNA-bd_sf"/>
</dbReference>
<reference evidence="6 7" key="1">
    <citation type="submission" date="2019-06" db="EMBL/GenBank/DDBJ databases">
        <title>Complete genome sequence of Haemophilus parasuis HPS412.</title>
        <authorList>
            <person name="Yang S."/>
            <person name="Huang C."/>
        </authorList>
    </citation>
    <scope>NUCLEOTIDE SEQUENCE [LARGE SCALE GENOMIC DNA]</scope>
    <source>
        <strain evidence="6 7">HPS412</strain>
    </source>
</reference>
<dbReference type="GO" id="GO:0003677">
    <property type="term" value="F:DNA binding"/>
    <property type="evidence" value="ECO:0007669"/>
    <property type="project" value="UniProtKB-KW"/>
</dbReference>
<protein>
    <submittedName>
        <fullName evidence="6">Response regulator</fullName>
    </submittedName>
</protein>
<dbReference type="PROSITE" id="PS50043">
    <property type="entry name" value="HTH_LUXR_2"/>
    <property type="match status" value="1"/>
</dbReference>
<dbReference type="Gene3D" id="1.10.10.10">
    <property type="entry name" value="Winged helix-like DNA-binding domain superfamily/Winged helix DNA-binding domain"/>
    <property type="match status" value="1"/>
</dbReference>
<evidence type="ECO:0000256" key="1">
    <source>
        <dbReference type="ARBA" id="ARBA00022553"/>
    </source>
</evidence>
<evidence type="ECO:0000313" key="7">
    <source>
        <dbReference type="Proteomes" id="UP000509790"/>
    </source>
</evidence>
<evidence type="ECO:0000259" key="4">
    <source>
        <dbReference type="PROSITE" id="PS50043"/>
    </source>
</evidence>
<dbReference type="CDD" id="cd17535">
    <property type="entry name" value="REC_NarL-like"/>
    <property type="match status" value="1"/>
</dbReference>
<dbReference type="GO" id="GO:0000160">
    <property type="term" value="P:phosphorelay signal transduction system"/>
    <property type="evidence" value="ECO:0007669"/>
    <property type="project" value="InterPro"/>
</dbReference>
<dbReference type="Proteomes" id="UP000509790">
    <property type="component" value="Chromosome"/>
</dbReference>
<dbReference type="InterPro" id="IPR011006">
    <property type="entry name" value="CheY-like_superfamily"/>
</dbReference>
<dbReference type="SUPFAM" id="SSF52172">
    <property type="entry name" value="CheY-like"/>
    <property type="match status" value="1"/>
</dbReference>
<feature type="modified residue" description="4-aspartylphosphate" evidence="3">
    <location>
        <position position="54"/>
    </location>
</feature>
<dbReference type="InterPro" id="IPR039420">
    <property type="entry name" value="WalR-like"/>
</dbReference>
<evidence type="ECO:0000256" key="3">
    <source>
        <dbReference type="PROSITE-ProRule" id="PRU00169"/>
    </source>
</evidence>
<dbReference type="Pfam" id="PF00196">
    <property type="entry name" value="GerE"/>
    <property type="match status" value="1"/>
</dbReference>
<accession>A0A859IE67</accession>